<dbReference type="PANTHER" id="PTHR23082">
    <property type="entry name" value="TRANSCRIPTION INITIATION FACTOR IIIC TFIIIC , POLYPEPTIDE 3-RELATED"/>
    <property type="match status" value="1"/>
</dbReference>
<dbReference type="InterPro" id="IPR011990">
    <property type="entry name" value="TPR-like_helical_dom_sf"/>
</dbReference>
<dbReference type="EMBL" id="CAMXCT010002581">
    <property type="protein sequence ID" value="CAI3999096.1"/>
    <property type="molecule type" value="Genomic_DNA"/>
</dbReference>
<reference evidence="3" key="2">
    <citation type="submission" date="2024-04" db="EMBL/GenBank/DDBJ databases">
        <authorList>
            <person name="Chen Y."/>
            <person name="Shah S."/>
            <person name="Dougan E. K."/>
            <person name="Thang M."/>
            <person name="Chan C."/>
        </authorList>
    </citation>
    <scope>NUCLEOTIDE SEQUENCE [LARGE SCALE GENOMIC DNA]</scope>
</reference>
<evidence type="ECO:0000313" key="4">
    <source>
        <dbReference type="EMBL" id="CAL4786408.1"/>
    </source>
</evidence>
<sequence>MDVETERIENILRWKPIQGIYYPGFFKESAIRSLQSSWDSREGDVFLVSNFPVRGLQRVLTCMVEGHENPWENGLLDKPYYCDAAASKRGVESYLCEAESWKGRRCFKTHALPHLFPCRYPFPPHSGDGIPPKILVLVADPRHAFTVWWQTLGQIEPDVSFNFDLKSFISEVAEKGLKLFGSYFEHTAAWAKEAEEHPDFVHLCMVDHLGSLDRQEVRLEMLEIAKFLCVPHESVDRLVEAIFHRPHDASSSLSRDRLVDQAVLEGGHIIENTGQNLCAFQTALDSTNGVVRELWQSMFRLLLKTDNSCLVELAQKAMHGTASLPPMVKTGAFRGEAAHAAGLCRPCVFNLRGICRDSADICLYCHAEGHQRTKRATQKVRKQRQLQRRNLELPALRAAAVASVPRCLCCIFLSDLPVQHCMTASPPRIDLNVLNILAEVLIELRDFEKCAKLLKELLHLTPVQRPSSGRTSRAAASSSSSSSTALALIPEKDTEALMKRLHNSPVDLVAKLGAALCQITTTEDGEDPCCKCAIEVVLSHPADSHQDLYLLLVDAMLADAGTTVDTVSQRWRKRANVRPWSAQQAERILDLLEACQIEEDLRERRAMSKWRLGKVEEAALLLEEVLEDPGDRGEVDLRNLRVRAAEAWIELGRSDRADQVLSTLTYEELQRSHELPPPMSAAERKKIYKELNETIETTLARAIRANDRAHLHRYVGSLEELKAFISKFRHLVYDCELDYKRLSAHSANQRQEAQAPQAPQTPQLALENEPHQTEEADEGPVKRGWKRSRGKEAEAGSEQALALVVKQPLKGNPRPQEESSQAFTSYRWKRKHLGLDSIEDMFGFEAYLSMVKTGVEITRCYALSEKNSKSREGVVQAARAVELCELIISNRRLVSVRNPVKRRLVRDLAMTSLLTGFEARLWKVVFKHLRTVCDRHASPHLLAFFSRILFAHADVDGLSASPAAKDRGDVAPWEHEKTTFPSSGHRNTYAAAFTDVRGWALRKLLKRPRDFGLTLLCAHFCIIASQYPFAVAEYSRAHRLAPFEPLPALCTATAYISFAMSRAAARRHDLILKGLTFLQRYRRLRLRAAGLAATENEDPVESWGGMPTERQAWEEDLQTADPLDCLAIRAEVAYNYGRAFHQLSMSTFAVEAYQTALSCFDGAESQRADLLVLRRSAAYNLAYLFKAQGALTLAADVIWRHVVFG</sequence>
<dbReference type="InterPro" id="IPR039340">
    <property type="entry name" value="Tfc4/TFIIIC-102/Sfc4"/>
</dbReference>
<dbReference type="Proteomes" id="UP001152797">
    <property type="component" value="Unassembled WGS sequence"/>
</dbReference>
<keyword evidence="5" id="KW-1185">Reference proteome</keyword>
<organism evidence="2">
    <name type="scientific">Cladocopium goreaui</name>
    <dbReference type="NCBI Taxonomy" id="2562237"/>
    <lineage>
        <taxon>Eukaryota</taxon>
        <taxon>Sar</taxon>
        <taxon>Alveolata</taxon>
        <taxon>Dinophyceae</taxon>
        <taxon>Suessiales</taxon>
        <taxon>Symbiodiniaceae</taxon>
        <taxon>Cladocopium</taxon>
    </lineage>
</organism>
<proteinExistence type="predicted"/>
<protein>
    <submittedName>
        <fullName evidence="4">General transcription factor 3C polypeptide 3 (Transcription factor IIIC 102 kDa subunit) (TFIIIC 102 kDa subunit) (TFIIIC102) (Transcription factor IIIC subunit gamma) (TF3C-gamma)</fullName>
    </submittedName>
</protein>
<comment type="caution">
    <text evidence="2">The sequence shown here is derived from an EMBL/GenBank/DDBJ whole genome shotgun (WGS) entry which is preliminary data.</text>
</comment>
<dbReference type="SUPFAM" id="SSF48452">
    <property type="entry name" value="TPR-like"/>
    <property type="match status" value="1"/>
</dbReference>
<evidence type="ECO:0000313" key="3">
    <source>
        <dbReference type="EMBL" id="CAL1152471.1"/>
    </source>
</evidence>
<dbReference type="EMBL" id="CAMXCT020002581">
    <property type="protein sequence ID" value="CAL1152471.1"/>
    <property type="molecule type" value="Genomic_DNA"/>
</dbReference>
<dbReference type="OrthoDB" id="9991317at2759"/>
<dbReference type="PANTHER" id="PTHR23082:SF0">
    <property type="entry name" value="GENERAL TRANSCRIPTION FACTOR 3C POLYPEPTIDE 3"/>
    <property type="match status" value="1"/>
</dbReference>
<dbReference type="InterPro" id="IPR027417">
    <property type="entry name" value="P-loop_NTPase"/>
</dbReference>
<reference evidence="2" key="1">
    <citation type="submission" date="2022-10" db="EMBL/GenBank/DDBJ databases">
        <authorList>
            <person name="Chen Y."/>
            <person name="Dougan E. K."/>
            <person name="Chan C."/>
            <person name="Rhodes N."/>
            <person name="Thang M."/>
        </authorList>
    </citation>
    <scope>NUCLEOTIDE SEQUENCE</scope>
</reference>
<dbReference type="Gene3D" id="3.40.50.300">
    <property type="entry name" value="P-loop containing nucleotide triphosphate hydrolases"/>
    <property type="match status" value="1"/>
</dbReference>
<evidence type="ECO:0000313" key="2">
    <source>
        <dbReference type="EMBL" id="CAI3999096.1"/>
    </source>
</evidence>
<dbReference type="EMBL" id="CAMXCT030002581">
    <property type="protein sequence ID" value="CAL4786408.1"/>
    <property type="molecule type" value="Genomic_DNA"/>
</dbReference>
<name>A0A9P1G4C3_9DINO</name>
<dbReference type="SUPFAM" id="SSF52540">
    <property type="entry name" value="P-loop containing nucleoside triphosphate hydrolases"/>
    <property type="match status" value="1"/>
</dbReference>
<dbReference type="GO" id="GO:0006383">
    <property type="term" value="P:transcription by RNA polymerase III"/>
    <property type="evidence" value="ECO:0007669"/>
    <property type="project" value="InterPro"/>
</dbReference>
<gene>
    <name evidence="2" type="ORF">C1SCF055_LOCUS25342</name>
</gene>
<evidence type="ECO:0000313" key="5">
    <source>
        <dbReference type="Proteomes" id="UP001152797"/>
    </source>
</evidence>
<accession>A0A9P1G4C3</accession>
<dbReference type="GO" id="GO:0000127">
    <property type="term" value="C:transcription factor TFIIIC complex"/>
    <property type="evidence" value="ECO:0007669"/>
    <property type="project" value="TreeGrafter"/>
</dbReference>
<dbReference type="AlphaFoldDB" id="A0A9P1G4C3"/>
<evidence type="ECO:0000256" key="1">
    <source>
        <dbReference type="SAM" id="MobiDB-lite"/>
    </source>
</evidence>
<feature type="region of interest" description="Disordered" evidence="1">
    <location>
        <begin position="768"/>
        <end position="798"/>
    </location>
</feature>